<comment type="caution">
    <text evidence="1">The sequence shown here is derived from an EMBL/GenBank/DDBJ whole genome shotgun (WGS) entry which is preliminary data.</text>
</comment>
<organism evidence="1 2">
    <name type="scientific">Sinobacterium norvegicum</name>
    <dbReference type="NCBI Taxonomy" id="1641715"/>
    <lineage>
        <taxon>Bacteria</taxon>
        <taxon>Pseudomonadati</taxon>
        <taxon>Pseudomonadota</taxon>
        <taxon>Gammaproteobacteria</taxon>
        <taxon>Cellvibrionales</taxon>
        <taxon>Spongiibacteraceae</taxon>
        <taxon>Sinobacterium</taxon>
    </lineage>
</organism>
<reference evidence="1" key="1">
    <citation type="submission" date="2021-12" db="EMBL/GenBank/DDBJ databases">
        <authorList>
            <person name="Rodrigo-Torres L."/>
            <person name="Arahal R. D."/>
            <person name="Lucena T."/>
        </authorList>
    </citation>
    <scope>NUCLEOTIDE SEQUENCE</scope>
    <source>
        <strain evidence="1">CECT 8267</strain>
    </source>
</reference>
<dbReference type="Proteomes" id="UP000838100">
    <property type="component" value="Unassembled WGS sequence"/>
</dbReference>
<name>A0ABN8EID5_9GAMM</name>
<sequence>MVSSLLAVMPAAAQGASSTDDDNHRWEFFLPFHLVSLEIPKYDIKADVVDMAKSATMYFTAGLKWTADNGLWVEYQGWYGKYAVEEGKGARDSTSGRQQIDLGIVQYDISYNAGLAVQADLDIEMSQSIQALRLGYPFYQHRGFIVEGTTGLRYYHQRIKIRGQLDVVANGGATIDITRPPILGGNETISGVIDFNESFSGSIVETQQWAELTLGGQLGYRHGRHSYRLSYSFGSEKSSRGEINYRYDVKKFYAALGLRRDILYPDDVKVVQSGPLMTLGYKF</sequence>
<accession>A0ABN8EID5</accession>
<gene>
    <name evidence="1" type="ORF">SIN8267_01223</name>
</gene>
<proteinExistence type="predicted"/>
<evidence type="ECO:0000313" key="2">
    <source>
        <dbReference type="Proteomes" id="UP000838100"/>
    </source>
</evidence>
<evidence type="ECO:0000313" key="1">
    <source>
        <dbReference type="EMBL" id="CAH0991122.1"/>
    </source>
</evidence>
<protein>
    <recommendedName>
        <fullName evidence="3">Outer membrane protein beta-barrel domain-containing protein</fullName>
    </recommendedName>
</protein>
<keyword evidence="2" id="KW-1185">Reference proteome</keyword>
<evidence type="ECO:0008006" key="3">
    <source>
        <dbReference type="Google" id="ProtNLM"/>
    </source>
</evidence>
<dbReference type="EMBL" id="CAKLPX010000001">
    <property type="protein sequence ID" value="CAH0991122.1"/>
    <property type="molecule type" value="Genomic_DNA"/>
</dbReference>